<name>A0A0L6UV75_9BASI</name>
<dbReference type="Proteomes" id="UP000037035">
    <property type="component" value="Unassembled WGS sequence"/>
</dbReference>
<comment type="caution">
    <text evidence="1">The sequence shown here is derived from an EMBL/GenBank/DDBJ whole genome shotgun (WGS) entry which is preliminary data.</text>
</comment>
<protein>
    <submittedName>
        <fullName evidence="1">Uncharacterized protein</fullName>
    </submittedName>
</protein>
<dbReference type="OrthoDB" id="1915076at2759"/>
<keyword evidence="2" id="KW-1185">Reference proteome</keyword>
<evidence type="ECO:0000313" key="1">
    <source>
        <dbReference type="EMBL" id="KNZ51780.1"/>
    </source>
</evidence>
<dbReference type="AlphaFoldDB" id="A0A0L6UV75"/>
<dbReference type="VEuPathDB" id="FungiDB:VP01_3815g2"/>
<sequence length="115" mass="13412">MTNFTHSETDQHTQKMWNPAKKRLLEINHFPHLRNLKTSNVESGYAFINRFISNSSGNLLSVLKSLCNEVYHQISHVHEDISKESIKKLTNIPCKFFYFPQPSTPYSNSRSNRKS</sequence>
<reference evidence="1 2" key="1">
    <citation type="submission" date="2015-08" db="EMBL/GenBank/DDBJ databases">
        <title>Next Generation Sequencing and Analysis of the Genome of Puccinia sorghi L Schw, the Causal Agent of Maize Common Rust.</title>
        <authorList>
            <person name="Rochi L."/>
            <person name="Burguener G."/>
            <person name="Darino M."/>
            <person name="Turjanski A."/>
            <person name="Kreff E."/>
            <person name="Dieguez M.J."/>
            <person name="Sacco F."/>
        </authorList>
    </citation>
    <scope>NUCLEOTIDE SEQUENCE [LARGE SCALE GENOMIC DNA]</scope>
    <source>
        <strain evidence="1 2">RO10H11247</strain>
    </source>
</reference>
<dbReference type="EMBL" id="LAVV01008852">
    <property type="protein sequence ID" value="KNZ51780.1"/>
    <property type="molecule type" value="Genomic_DNA"/>
</dbReference>
<proteinExistence type="predicted"/>
<organism evidence="1 2">
    <name type="scientific">Puccinia sorghi</name>
    <dbReference type="NCBI Taxonomy" id="27349"/>
    <lineage>
        <taxon>Eukaryota</taxon>
        <taxon>Fungi</taxon>
        <taxon>Dikarya</taxon>
        <taxon>Basidiomycota</taxon>
        <taxon>Pucciniomycotina</taxon>
        <taxon>Pucciniomycetes</taxon>
        <taxon>Pucciniales</taxon>
        <taxon>Pucciniaceae</taxon>
        <taxon>Puccinia</taxon>
    </lineage>
</organism>
<evidence type="ECO:0000313" key="2">
    <source>
        <dbReference type="Proteomes" id="UP000037035"/>
    </source>
</evidence>
<gene>
    <name evidence="1" type="ORF">VP01_3815g2</name>
</gene>
<accession>A0A0L6UV75</accession>